<comment type="caution">
    <text evidence="1">The sequence shown here is derived from an EMBL/GenBank/DDBJ whole genome shotgun (WGS) entry which is preliminary data.</text>
</comment>
<reference evidence="1" key="1">
    <citation type="journal article" date="2015" name="Nature">
        <title>Complex archaea that bridge the gap between prokaryotes and eukaryotes.</title>
        <authorList>
            <person name="Spang A."/>
            <person name="Saw J.H."/>
            <person name="Jorgensen S.L."/>
            <person name="Zaremba-Niedzwiedzka K."/>
            <person name="Martijn J."/>
            <person name="Lind A.E."/>
            <person name="van Eijk R."/>
            <person name="Schleper C."/>
            <person name="Guy L."/>
            <person name="Ettema T.J."/>
        </authorList>
    </citation>
    <scope>NUCLEOTIDE SEQUENCE</scope>
</reference>
<protein>
    <recommendedName>
        <fullName evidence="2">InsA N-terminal domain-containing protein</fullName>
    </recommendedName>
</protein>
<accession>A0A0F9V1B4</accession>
<gene>
    <name evidence="1" type="ORF">LCGC14_0539900</name>
</gene>
<name>A0A0F9V1B4_9ZZZZ</name>
<dbReference type="AlphaFoldDB" id="A0A0F9V1B4"/>
<organism evidence="1">
    <name type="scientific">marine sediment metagenome</name>
    <dbReference type="NCBI Taxonomy" id="412755"/>
    <lineage>
        <taxon>unclassified sequences</taxon>
        <taxon>metagenomes</taxon>
        <taxon>ecological metagenomes</taxon>
    </lineage>
</organism>
<dbReference type="EMBL" id="LAZR01000719">
    <property type="protein sequence ID" value="KKN59663.1"/>
    <property type="molecule type" value="Genomic_DNA"/>
</dbReference>
<evidence type="ECO:0000313" key="1">
    <source>
        <dbReference type="EMBL" id="KKN59663.1"/>
    </source>
</evidence>
<proteinExistence type="predicted"/>
<sequence length="46" mass="5406">MHWKNEGLKCPHCRSVRLRKEGIVGGKQRYYCKRCKKTTVTLKGKV</sequence>
<evidence type="ECO:0008006" key="2">
    <source>
        <dbReference type="Google" id="ProtNLM"/>
    </source>
</evidence>